<dbReference type="RefSeq" id="WP_098767653.1">
    <property type="nucleotide sequence ID" value="NZ_NUIL01000056.1"/>
</dbReference>
<protein>
    <submittedName>
        <fullName evidence="6">Transcriptional regulator</fullName>
    </submittedName>
</protein>
<keyword evidence="4" id="KW-0175">Coiled coil</keyword>
<dbReference type="InterPro" id="IPR036388">
    <property type="entry name" value="WH-like_DNA-bd_sf"/>
</dbReference>
<reference evidence="6 7" key="1">
    <citation type="submission" date="2017-09" db="EMBL/GenBank/DDBJ databases">
        <title>Large-scale bioinformatics analysis of Bacillus genomes uncovers conserved roles of natural products in bacterial physiology.</title>
        <authorList>
            <consortium name="Agbiome Team Llc"/>
            <person name="Bleich R.M."/>
            <person name="Grubbs K.J."/>
            <person name="Santa Maria K.C."/>
            <person name="Allen S.E."/>
            <person name="Farag S."/>
            <person name="Shank E.A."/>
            <person name="Bowers A."/>
        </authorList>
    </citation>
    <scope>NUCLEOTIDE SEQUENCE [LARGE SCALE GENOMIC DNA]</scope>
    <source>
        <strain evidence="6 7">AFS050027</strain>
    </source>
</reference>
<dbReference type="AlphaFoldDB" id="A0A2B9PFW9"/>
<dbReference type="SUPFAM" id="SSF46785">
    <property type="entry name" value="Winged helix' DNA-binding domain"/>
    <property type="match status" value="1"/>
</dbReference>
<keyword evidence="3" id="KW-0804">Transcription</keyword>
<dbReference type="GO" id="GO:0003700">
    <property type="term" value="F:DNA-binding transcription factor activity"/>
    <property type="evidence" value="ECO:0007669"/>
    <property type="project" value="InterPro"/>
</dbReference>
<keyword evidence="1" id="KW-0805">Transcription regulation</keyword>
<dbReference type="InterPro" id="IPR011991">
    <property type="entry name" value="ArsR-like_HTH"/>
</dbReference>
<evidence type="ECO:0000256" key="4">
    <source>
        <dbReference type="SAM" id="Coils"/>
    </source>
</evidence>
<dbReference type="InterPro" id="IPR001845">
    <property type="entry name" value="HTH_ArsR_DNA-bd_dom"/>
</dbReference>
<dbReference type="GO" id="GO:0003677">
    <property type="term" value="F:DNA binding"/>
    <property type="evidence" value="ECO:0007669"/>
    <property type="project" value="UniProtKB-KW"/>
</dbReference>
<feature type="coiled-coil region" evidence="4">
    <location>
        <begin position="170"/>
        <end position="197"/>
    </location>
</feature>
<evidence type="ECO:0000313" key="6">
    <source>
        <dbReference type="EMBL" id="PGO22432.1"/>
    </source>
</evidence>
<evidence type="ECO:0000256" key="3">
    <source>
        <dbReference type="ARBA" id="ARBA00023163"/>
    </source>
</evidence>
<evidence type="ECO:0000256" key="2">
    <source>
        <dbReference type="ARBA" id="ARBA00023125"/>
    </source>
</evidence>
<dbReference type="PANTHER" id="PTHR33154">
    <property type="entry name" value="TRANSCRIPTIONAL REGULATOR, ARSR FAMILY"/>
    <property type="match status" value="1"/>
</dbReference>
<name>A0A2B9PFW9_BACCE</name>
<evidence type="ECO:0000259" key="5">
    <source>
        <dbReference type="PROSITE" id="PS50987"/>
    </source>
</evidence>
<gene>
    <name evidence="6" type="ORF">CN984_27315</name>
</gene>
<accession>A0A2B9PFW9</accession>
<dbReference type="Pfam" id="PF01022">
    <property type="entry name" value="HTH_5"/>
    <property type="match status" value="1"/>
</dbReference>
<dbReference type="EMBL" id="NUIL01000056">
    <property type="protein sequence ID" value="PGO22432.1"/>
    <property type="molecule type" value="Genomic_DNA"/>
</dbReference>
<dbReference type="InterPro" id="IPR051081">
    <property type="entry name" value="HTH_MetalResp_TranReg"/>
</dbReference>
<dbReference type="InterPro" id="IPR036390">
    <property type="entry name" value="WH_DNA-bd_sf"/>
</dbReference>
<organism evidence="6 7">
    <name type="scientific">Bacillus cereus</name>
    <dbReference type="NCBI Taxonomy" id="1396"/>
    <lineage>
        <taxon>Bacteria</taxon>
        <taxon>Bacillati</taxon>
        <taxon>Bacillota</taxon>
        <taxon>Bacilli</taxon>
        <taxon>Bacillales</taxon>
        <taxon>Bacillaceae</taxon>
        <taxon>Bacillus</taxon>
        <taxon>Bacillus cereus group</taxon>
    </lineage>
</organism>
<comment type="caution">
    <text evidence="6">The sequence shown here is derived from an EMBL/GenBank/DDBJ whole genome shotgun (WGS) entry which is preliminary data.</text>
</comment>
<feature type="domain" description="HTH arsR-type" evidence="5">
    <location>
        <begin position="261"/>
        <end position="349"/>
    </location>
</feature>
<dbReference type="Proteomes" id="UP000223777">
    <property type="component" value="Unassembled WGS sequence"/>
</dbReference>
<keyword evidence="2" id="KW-0238">DNA-binding</keyword>
<dbReference type="CDD" id="cd00090">
    <property type="entry name" value="HTH_ARSR"/>
    <property type="match status" value="1"/>
</dbReference>
<dbReference type="Gene3D" id="1.10.10.10">
    <property type="entry name" value="Winged helix-like DNA-binding domain superfamily/Winged helix DNA-binding domain"/>
    <property type="match status" value="1"/>
</dbReference>
<evidence type="ECO:0000256" key="1">
    <source>
        <dbReference type="ARBA" id="ARBA00023015"/>
    </source>
</evidence>
<sequence>MEVFHVTSRKRETYNVQMKYSILFECALGIAAITHKRLIDTLEKSQSEWEEIRQSLPHEMIEHLQFVEEHNTWKALLQLLYDGDFQDLSQFNAKIDSLSEEDLKYICLPFLGEKYEEKRRLAANGDVTAIHKLKELTHDHQFFSAYIGFICDVDVQELKDHLIMVMTGWYESVIKKEEEEEELLSILERDYEAKNEMNKKMKPEEFVEWATGGVIYMPEPSVHHVLLIPQITYRPWNIEADIEDTKVFHYPVANESIHPEDPYEPSYFLVHKHKALGDEARLRIVKLLFEQERTLQEITERLQLGKSTVHHHLKLLRSAKLVDIHDGKYVLRKKALQSLAKELDAFLNR</sequence>
<evidence type="ECO:0000313" key="7">
    <source>
        <dbReference type="Proteomes" id="UP000223777"/>
    </source>
</evidence>
<proteinExistence type="predicted"/>
<dbReference type="PANTHER" id="PTHR33154:SF18">
    <property type="entry name" value="ARSENICAL RESISTANCE OPERON REPRESSOR"/>
    <property type="match status" value="1"/>
</dbReference>
<dbReference type="SMART" id="SM00418">
    <property type="entry name" value="HTH_ARSR"/>
    <property type="match status" value="1"/>
</dbReference>
<dbReference type="PROSITE" id="PS50987">
    <property type="entry name" value="HTH_ARSR_2"/>
    <property type="match status" value="1"/>
</dbReference>
<dbReference type="PRINTS" id="PR00778">
    <property type="entry name" value="HTHARSR"/>
</dbReference>